<accession>A0AAD5UWN4</accession>
<evidence type="ECO:0000313" key="4">
    <source>
        <dbReference type="EMBL" id="KAJ3478061.1"/>
    </source>
</evidence>
<dbReference type="InterPro" id="IPR035992">
    <property type="entry name" value="Ricin_B-like_lectins"/>
</dbReference>
<dbReference type="PROSITE" id="PS50231">
    <property type="entry name" value="RICIN_B_LECTIN"/>
    <property type="match status" value="1"/>
</dbReference>
<dbReference type="InterPro" id="IPR000772">
    <property type="entry name" value="Ricin_B_lectin"/>
</dbReference>
<evidence type="ECO:0000259" key="3">
    <source>
        <dbReference type="Pfam" id="PF14200"/>
    </source>
</evidence>
<sequence>MDYTTFSEQPCFCPPHPDLLARQRADSTRAQAQGVAQQSFAVTNNAVGPRTGRIPGMNDGTIFPESHFEAAPTLSRMSRAALERAPLRGQTRVVVVLVEFTDRKFNAGAKANFQDLFFSTGKIATGSVTEYYKEVSNGLITLTGEVAGPFQLKNSSAYYANGANGSGSAFPNSRTMADEALTAADGSINFKPYDNDGNGYVDGYIVVHAGPGAEVTGNSNDIWSVKWVLPRERTVDGIKVYAFLTIPQDAKIGVCAHELGHLLFGWPDLYDTDYSSAGVGNWCLMSGGSWGGGGARPVHPSAWCKANQGWVDVINETTNHQVTIADVKTGKKVHRLWKNGDATGKEYFLVENREPTAFDGALPGGGLLGLSLLTSIILSTHPITTVWHIDDAVDNNANEQHPKVGLVQADGLNQLQAGSSNGDGGDPYPGTSNNVSLTATSSPNSKSYSGGDTFVSVTAIPKASPSMTVNITVKPQASPTSVGISSSSWYRMKNSLAGYSLDVINDGAGNKEGLIQLAREGNFSGQFWQFRPRADGTYEIRNMFLGPNRALDVYGNDKTVPCLGDAGYYSGQYWTVTPWGDGSYHLENAFSGPYLSLDSMDGGNKVAINSGPNAGRPTQRWTLTKIRDITEGDFLA</sequence>
<dbReference type="GO" id="GO:0006508">
    <property type="term" value="P:proteolysis"/>
    <property type="evidence" value="ECO:0007669"/>
    <property type="project" value="InterPro"/>
</dbReference>
<dbReference type="Pfam" id="PF05547">
    <property type="entry name" value="Peptidase_M6"/>
    <property type="match status" value="1"/>
</dbReference>
<evidence type="ECO:0000259" key="2">
    <source>
        <dbReference type="Pfam" id="PF05547"/>
    </source>
</evidence>
<dbReference type="Gene3D" id="2.80.10.50">
    <property type="match status" value="2"/>
</dbReference>
<evidence type="ECO:0000313" key="5">
    <source>
        <dbReference type="Proteomes" id="UP001212997"/>
    </source>
</evidence>
<dbReference type="PANTHER" id="PTHR41775:SF1">
    <property type="entry name" value="PEPTIDASE M6-LIKE DOMAIN-CONTAINING PROTEIN"/>
    <property type="match status" value="1"/>
</dbReference>
<protein>
    <recommendedName>
        <fullName evidence="6">M6 metalloprotease</fullName>
    </recommendedName>
</protein>
<dbReference type="SUPFAM" id="SSF50370">
    <property type="entry name" value="Ricin B-like lectins"/>
    <property type="match status" value="1"/>
</dbReference>
<feature type="region of interest" description="Disordered" evidence="1">
    <location>
        <begin position="414"/>
        <end position="449"/>
    </location>
</feature>
<dbReference type="PANTHER" id="PTHR41775">
    <property type="entry name" value="SECRETED PROTEIN-RELATED"/>
    <property type="match status" value="1"/>
</dbReference>
<keyword evidence="5" id="KW-1185">Reference proteome</keyword>
<dbReference type="EMBL" id="JANAWD010000541">
    <property type="protein sequence ID" value="KAJ3478061.1"/>
    <property type="molecule type" value="Genomic_DNA"/>
</dbReference>
<feature type="domain" description="Ricin B lectin" evidence="3">
    <location>
        <begin position="572"/>
        <end position="627"/>
    </location>
</feature>
<dbReference type="InterPro" id="IPR008757">
    <property type="entry name" value="Peptidase_M6-like_domain"/>
</dbReference>
<evidence type="ECO:0008006" key="6">
    <source>
        <dbReference type="Google" id="ProtNLM"/>
    </source>
</evidence>
<organism evidence="4 5">
    <name type="scientific">Meripilus lineatus</name>
    <dbReference type="NCBI Taxonomy" id="2056292"/>
    <lineage>
        <taxon>Eukaryota</taxon>
        <taxon>Fungi</taxon>
        <taxon>Dikarya</taxon>
        <taxon>Basidiomycota</taxon>
        <taxon>Agaricomycotina</taxon>
        <taxon>Agaricomycetes</taxon>
        <taxon>Polyporales</taxon>
        <taxon>Meripilaceae</taxon>
        <taxon>Meripilus</taxon>
    </lineage>
</organism>
<dbReference type="AlphaFoldDB" id="A0AAD5UWN4"/>
<name>A0AAD5UWN4_9APHY</name>
<dbReference type="SUPFAM" id="SSF55486">
    <property type="entry name" value="Metalloproteases ('zincins'), catalytic domain"/>
    <property type="match status" value="1"/>
</dbReference>
<feature type="domain" description="Peptidase M6-like" evidence="2">
    <location>
        <begin position="110"/>
        <end position="306"/>
    </location>
</feature>
<dbReference type="GO" id="GO:0008233">
    <property type="term" value="F:peptidase activity"/>
    <property type="evidence" value="ECO:0007669"/>
    <property type="project" value="InterPro"/>
</dbReference>
<dbReference type="Proteomes" id="UP001212997">
    <property type="component" value="Unassembled WGS sequence"/>
</dbReference>
<evidence type="ECO:0000256" key="1">
    <source>
        <dbReference type="SAM" id="MobiDB-lite"/>
    </source>
</evidence>
<dbReference type="NCBIfam" id="TIGR03296">
    <property type="entry name" value="M6dom_TIGR03296"/>
    <property type="match status" value="1"/>
</dbReference>
<comment type="caution">
    <text evidence="4">The sequence shown here is derived from an EMBL/GenBank/DDBJ whole genome shotgun (WGS) entry which is preliminary data.</text>
</comment>
<dbReference type="CDD" id="cd00161">
    <property type="entry name" value="beta-trefoil_Ricin-like"/>
    <property type="match status" value="1"/>
</dbReference>
<gene>
    <name evidence="4" type="ORF">NLI96_g10026</name>
</gene>
<dbReference type="Pfam" id="PF14200">
    <property type="entry name" value="RicinB_lectin_2"/>
    <property type="match status" value="1"/>
</dbReference>
<proteinExistence type="predicted"/>
<reference evidence="4" key="1">
    <citation type="submission" date="2022-07" db="EMBL/GenBank/DDBJ databases">
        <title>Genome Sequence of Physisporinus lineatus.</title>
        <authorList>
            <person name="Buettner E."/>
        </authorList>
    </citation>
    <scope>NUCLEOTIDE SEQUENCE</scope>
    <source>
        <strain evidence="4">VT162</strain>
    </source>
</reference>
<feature type="compositionally biased region" description="Polar residues" evidence="1">
    <location>
        <begin position="430"/>
        <end position="449"/>
    </location>
</feature>